<accession>A0A841JLK9</accession>
<sequence length="196" mass="22104">MAENRHAHEFDELLNGYRALKLRMIQQAAIMAINHFKASFTNQGFTDQALVKWPVRKGGPNNKGRALLVGTGPGAGTLKRGVRIKHTSIDGATVGVDEGIPYAEIHNFGGEIKITAQMRRFFWAMYYKYGGGQRTARGTPKQLSETAQFYLNLAISKKDHITIPKRQFIGDSAILERNIQDYITDELNKYFKVDEQ</sequence>
<dbReference type="EMBL" id="JACHCA010000022">
    <property type="protein sequence ID" value="MBB6131344.1"/>
    <property type="molecule type" value="Genomic_DNA"/>
</dbReference>
<gene>
    <name evidence="1" type="ORF">HDF22_005495</name>
</gene>
<evidence type="ECO:0000313" key="1">
    <source>
        <dbReference type="EMBL" id="MBB6131344.1"/>
    </source>
</evidence>
<organism evidence="1 2">
    <name type="scientific">Mucilaginibacter lappiensis</name>
    <dbReference type="NCBI Taxonomy" id="354630"/>
    <lineage>
        <taxon>Bacteria</taxon>
        <taxon>Pseudomonadati</taxon>
        <taxon>Bacteroidota</taxon>
        <taxon>Sphingobacteriia</taxon>
        <taxon>Sphingobacteriales</taxon>
        <taxon>Sphingobacteriaceae</taxon>
        <taxon>Mucilaginibacter</taxon>
    </lineage>
</organism>
<name>A0A841JLK9_9SPHI</name>
<comment type="caution">
    <text evidence="1">The sequence shown here is derived from an EMBL/GenBank/DDBJ whole genome shotgun (WGS) entry which is preliminary data.</text>
</comment>
<dbReference type="AlphaFoldDB" id="A0A841JLK9"/>
<protein>
    <submittedName>
        <fullName evidence="1">Phage gpG-like protein</fullName>
    </submittedName>
</protein>
<dbReference type="Proteomes" id="UP000548326">
    <property type="component" value="Unassembled WGS sequence"/>
</dbReference>
<evidence type="ECO:0000313" key="2">
    <source>
        <dbReference type="Proteomes" id="UP000548326"/>
    </source>
</evidence>
<proteinExistence type="predicted"/>
<dbReference type="RefSeq" id="WP_183589867.1">
    <property type="nucleotide sequence ID" value="NZ_JACHCA010000022.1"/>
</dbReference>
<reference evidence="1 2" key="1">
    <citation type="submission" date="2020-08" db="EMBL/GenBank/DDBJ databases">
        <title>Genomic Encyclopedia of Type Strains, Phase IV (KMG-V): Genome sequencing to study the core and pangenomes of soil and plant-associated prokaryotes.</title>
        <authorList>
            <person name="Whitman W."/>
        </authorList>
    </citation>
    <scope>NUCLEOTIDE SEQUENCE [LARGE SCALE GENOMIC DNA]</scope>
    <source>
        <strain evidence="1 2">MP601</strain>
    </source>
</reference>